<dbReference type="InterPro" id="IPR004010">
    <property type="entry name" value="Double_Cache_2"/>
</dbReference>
<sequence>MPSFSLGKQIVALWMLTIVAVVATLLLFAQNNRESVHQVNALVSADLKDMLGGKLKLAIDTASFNIAHAIKEVPTQVAKEQIIVKMLKGFRYDEDKSGYFFAYNKYTPIYTANPKYRIGQSAENVKDKNGVYYIKELYNAAMAGGKFVYYVSPKPLGNGQVRYTAKISYAQKIAGTQDWWVGGGMYMDNIEERTHSITQLIDHNLSHKFYIHVVLVLIFLVAVVIPLYYLFYHKITSNIRTLSGALKDFFAFVNYKDKKVPQEIILRSDDELGQMARALNTSIQEAVQHLQADQALSKEVLVVLNSARTGDFTRNIHTQAINPELQHLGSNFNDFSQFLNHIFHKISTTIETYSQNDFRTKMDTAQLQGGFLQLANNINTLQQSIIASLQNSLDFAHALNQETNMLNEATHAMQDASKRQGRSLEATTHALEKITASTQSVNTKSQEVIEQSDGIKNMVVVINDIADQITLLALNAAIEAARAGEHGRGFAVVADEVRKLAERTQKSLGEIEINTQSLTQSINDSAQAISEQTQGIAQINEAMQELEQSVAHNTQIAATSSNISENVQKIAQDILKEASSKKF</sequence>
<dbReference type="AlphaFoldDB" id="A0A553V005"/>
<gene>
    <name evidence="10" type="ORF">FNE76_03385</name>
</gene>
<keyword evidence="11" id="KW-1185">Reference proteome</keyword>
<dbReference type="Gene3D" id="3.30.450.20">
    <property type="entry name" value="PAS domain"/>
    <property type="match status" value="1"/>
</dbReference>
<dbReference type="GO" id="GO:0005886">
    <property type="term" value="C:plasma membrane"/>
    <property type="evidence" value="ECO:0007669"/>
    <property type="project" value="UniProtKB-SubCell"/>
</dbReference>
<protein>
    <submittedName>
        <fullName evidence="10">Chemotaxis protein</fullName>
    </submittedName>
</protein>
<evidence type="ECO:0000313" key="11">
    <source>
        <dbReference type="Proteomes" id="UP000319322"/>
    </source>
</evidence>
<keyword evidence="3 8" id="KW-0812">Transmembrane</keyword>
<dbReference type="InterPro" id="IPR033480">
    <property type="entry name" value="sCache_2"/>
</dbReference>
<feature type="domain" description="Methyl-accepting transducer" evidence="9">
    <location>
        <begin position="363"/>
        <end position="583"/>
    </location>
</feature>
<proteinExistence type="predicted"/>
<dbReference type="Proteomes" id="UP000319322">
    <property type="component" value="Unassembled WGS sequence"/>
</dbReference>
<keyword evidence="6 7" id="KW-0807">Transducer</keyword>
<comment type="subcellular location">
    <subcellularLocation>
        <location evidence="1">Cell membrane</location>
        <topology evidence="1">Multi-pass membrane protein</topology>
    </subcellularLocation>
</comment>
<dbReference type="EMBL" id="VKGC01000005">
    <property type="protein sequence ID" value="TSA85797.1"/>
    <property type="molecule type" value="Genomic_DNA"/>
</dbReference>
<comment type="caution">
    <text evidence="10">The sequence shown here is derived from an EMBL/GenBank/DDBJ whole genome shotgun (WGS) entry which is preliminary data.</text>
</comment>
<keyword evidence="5 8" id="KW-0472">Membrane</keyword>
<name>A0A553V005_9HELI</name>
<dbReference type="Pfam" id="PF00015">
    <property type="entry name" value="MCPsignal"/>
    <property type="match status" value="1"/>
</dbReference>
<organism evidence="10 11">
    <name type="scientific">Helicobacter mehlei</name>
    <dbReference type="NCBI Taxonomy" id="2316080"/>
    <lineage>
        <taxon>Bacteria</taxon>
        <taxon>Pseudomonadati</taxon>
        <taxon>Campylobacterota</taxon>
        <taxon>Epsilonproteobacteria</taxon>
        <taxon>Campylobacterales</taxon>
        <taxon>Helicobacteraceae</taxon>
        <taxon>Helicobacter</taxon>
    </lineage>
</organism>
<dbReference type="PANTHER" id="PTHR32089">
    <property type="entry name" value="METHYL-ACCEPTING CHEMOTAXIS PROTEIN MCPB"/>
    <property type="match status" value="1"/>
</dbReference>
<accession>A0A553V005</accession>
<evidence type="ECO:0000256" key="4">
    <source>
        <dbReference type="ARBA" id="ARBA00022989"/>
    </source>
</evidence>
<reference evidence="10 11" key="3">
    <citation type="submission" date="2019-07" db="EMBL/GenBank/DDBJ databases">
        <authorList>
            <person name="Papic B."/>
        </authorList>
    </citation>
    <scope>NUCLEOTIDE SEQUENCE [LARGE SCALE GENOMIC DNA]</scope>
    <source>
        <strain evidence="10 11">L8b</strain>
    </source>
</reference>
<dbReference type="SMART" id="SM00283">
    <property type="entry name" value="MA"/>
    <property type="match status" value="1"/>
</dbReference>
<evidence type="ECO:0000256" key="3">
    <source>
        <dbReference type="ARBA" id="ARBA00022692"/>
    </source>
</evidence>
<feature type="transmembrane region" description="Helical" evidence="8">
    <location>
        <begin position="209"/>
        <end position="231"/>
    </location>
</feature>
<dbReference type="SMART" id="SM01049">
    <property type="entry name" value="Cache_2"/>
    <property type="match status" value="1"/>
</dbReference>
<reference evidence="11" key="1">
    <citation type="submission" date="2019-07" db="EMBL/GenBank/DDBJ databases">
        <title>Helicobacter labacensis sp. nov., Helicobacter mehlei sp. nov. and Helicobacter vulpis sp. nov., isolated from gastric mucosa of red fox (Vulpis vulpis).</title>
        <authorList>
            <person name="Papic B."/>
        </authorList>
    </citation>
    <scope>NUCLEOTIDE SEQUENCE [LARGE SCALE GENOMIC DNA]</scope>
    <source>
        <strain evidence="11">L8b</strain>
    </source>
</reference>
<dbReference type="PANTHER" id="PTHR32089:SF112">
    <property type="entry name" value="LYSOZYME-LIKE PROTEIN-RELATED"/>
    <property type="match status" value="1"/>
</dbReference>
<evidence type="ECO:0000313" key="10">
    <source>
        <dbReference type="EMBL" id="TSA85797.1"/>
    </source>
</evidence>
<dbReference type="GO" id="GO:0007165">
    <property type="term" value="P:signal transduction"/>
    <property type="evidence" value="ECO:0007669"/>
    <property type="project" value="UniProtKB-KW"/>
</dbReference>
<evidence type="ECO:0000256" key="6">
    <source>
        <dbReference type="ARBA" id="ARBA00023224"/>
    </source>
</evidence>
<dbReference type="PROSITE" id="PS50111">
    <property type="entry name" value="CHEMOTAXIS_TRANSDUC_2"/>
    <property type="match status" value="1"/>
</dbReference>
<dbReference type="Pfam" id="PF08269">
    <property type="entry name" value="dCache_2"/>
    <property type="match status" value="1"/>
</dbReference>
<evidence type="ECO:0000256" key="7">
    <source>
        <dbReference type="PROSITE-ProRule" id="PRU00284"/>
    </source>
</evidence>
<dbReference type="SUPFAM" id="SSF58104">
    <property type="entry name" value="Methyl-accepting chemotaxis protein (MCP) signaling domain"/>
    <property type="match status" value="1"/>
</dbReference>
<evidence type="ECO:0000256" key="1">
    <source>
        <dbReference type="ARBA" id="ARBA00004651"/>
    </source>
</evidence>
<evidence type="ECO:0000256" key="5">
    <source>
        <dbReference type="ARBA" id="ARBA00023136"/>
    </source>
</evidence>
<dbReference type="Gene3D" id="1.10.287.950">
    <property type="entry name" value="Methyl-accepting chemotaxis protein"/>
    <property type="match status" value="1"/>
</dbReference>
<evidence type="ECO:0000256" key="8">
    <source>
        <dbReference type="SAM" id="Phobius"/>
    </source>
</evidence>
<evidence type="ECO:0000256" key="2">
    <source>
        <dbReference type="ARBA" id="ARBA00022475"/>
    </source>
</evidence>
<feature type="transmembrane region" description="Helical" evidence="8">
    <location>
        <begin position="12"/>
        <end position="29"/>
    </location>
</feature>
<reference evidence="10 11" key="2">
    <citation type="submission" date="2019-07" db="EMBL/GenBank/DDBJ databases">
        <title>Helicobacter labacensis sp. nov., Helicobacter mehlei sp. nov. and Helicobacter vulpis sp. nov., isolated from gastric mucosa of red fox (Vulpis vulpis).</title>
        <authorList>
            <person name="Kusar D."/>
            <person name="Gruntar I."/>
            <person name="Pate M."/>
            <person name="Zajc U."/>
            <person name="Ocepek M."/>
        </authorList>
    </citation>
    <scope>NUCLEOTIDE SEQUENCE [LARGE SCALE GENOMIC DNA]</scope>
    <source>
        <strain evidence="10 11">L8b</strain>
    </source>
</reference>
<dbReference type="RefSeq" id="WP_120947979.1">
    <property type="nucleotide sequence ID" value="NZ_QXQS01000004.1"/>
</dbReference>
<dbReference type="Gene3D" id="1.20.120.1530">
    <property type="match status" value="1"/>
</dbReference>
<evidence type="ECO:0000259" key="9">
    <source>
        <dbReference type="PROSITE" id="PS50111"/>
    </source>
</evidence>
<dbReference type="InterPro" id="IPR004089">
    <property type="entry name" value="MCPsignal_dom"/>
</dbReference>
<keyword evidence="4 8" id="KW-1133">Transmembrane helix</keyword>
<keyword evidence="2" id="KW-1003">Cell membrane</keyword>